<dbReference type="InterPro" id="IPR001242">
    <property type="entry name" value="Condensation_dom"/>
</dbReference>
<dbReference type="Pfam" id="PF00975">
    <property type="entry name" value="Thioesterase"/>
    <property type="match status" value="1"/>
</dbReference>
<dbReference type="PANTHER" id="PTHR45527">
    <property type="entry name" value="NONRIBOSOMAL PEPTIDE SYNTHETASE"/>
    <property type="match status" value="1"/>
</dbReference>
<dbReference type="EMBL" id="CP040764">
    <property type="protein sequence ID" value="QDA36643.1"/>
    <property type="molecule type" value="Genomic_DNA"/>
</dbReference>
<dbReference type="Gene3D" id="2.30.38.10">
    <property type="entry name" value="Luciferase, Domain 3"/>
    <property type="match status" value="1"/>
</dbReference>
<evidence type="ECO:0000259" key="5">
    <source>
        <dbReference type="PROSITE" id="PS50075"/>
    </source>
</evidence>
<protein>
    <submittedName>
        <fullName evidence="6">Amino acid adenylation domain-containing protein</fullName>
    </submittedName>
</protein>
<dbReference type="SUPFAM" id="SSF56801">
    <property type="entry name" value="Acetyl-CoA synthetase-like"/>
    <property type="match status" value="1"/>
</dbReference>
<keyword evidence="2" id="KW-0596">Phosphopantetheine</keyword>
<dbReference type="PROSITE" id="PS00455">
    <property type="entry name" value="AMP_BINDING"/>
    <property type="match status" value="1"/>
</dbReference>
<dbReference type="GO" id="GO:0005737">
    <property type="term" value="C:cytoplasm"/>
    <property type="evidence" value="ECO:0007669"/>
    <property type="project" value="TreeGrafter"/>
</dbReference>
<dbReference type="Pfam" id="PF00668">
    <property type="entry name" value="Condensation"/>
    <property type="match status" value="1"/>
</dbReference>
<proteinExistence type="predicted"/>
<dbReference type="InterPro" id="IPR023213">
    <property type="entry name" value="CAT-like_dom_sf"/>
</dbReference>
<feature type="region of interest" description="Disordered" evidence="4">
    <location>
        <begin position="1"/>
        <end position="20"/>
    </location>
</feature>
<dbReference type="Pfam" id="PF00501">
    <property type="entry name" value="AMP-binding"/>
    <property type="match status" value="1"/>
</dbReference>
<organism evidence="6 7">
    <name type="scientific">Paracoccus liaowanqingii</name>
    <dbReference type="NCBI Taxonomy" id="2560053"/>
    <lineage>
        <taxon>Bacteria</taxon>
        <taxon>Pseudomonadati</taxon>
        <taxon>Pseudomonadota</taxon>
        <taxon>Alphaproteobacteria</taxon>
        <taxon>Rhodobacterales</taxon>
        <taxon>Paracoccaceae</taxon>
        <taxon>Paracoccus</taxon>
    </lineage>
</organism>
<evidence type="ECO:0000313" key="6">
    <source>
        <dbReference type="EMBL" id="QDA36643.1"/>
    </source>
</evidence>
<dbReference type="KEGG" id="plia:E4191_21355"/>
<dbReference type="Gene3D" id="3.30.559.30">
    <property type="entry name" value="Nonribosomal peptide synthetase, condensation domain"/>
    <property type="match status" value="1"/>
</dbReference>
<dbReference type="Gene3D" id="3.40.50.1820">
    <property type="entry name" value="alpha/beta hydrolase"/>
    <property type="match status" value="1"/>
</dbReference>
<evidence type="ECO:0000256" key="4">
    <source>
        <dbReference type="SAM" id="MobiDB-lite"/>
    </source>
</evidence>
<dbReference type="PROSITE" id="PS50075">
    <property type="entry name" value="CARRIER"/>
    <property type="match status" value="1"/>
</dbReference>
<accession>A0A4Y5SUL1</accession>
<dbReference type="Gene3D" id="3.40.50.980">
    <property type="match status" value="2"/>
</dbReference>
<keyword evidence="6" id="KW-0614">Plasmid</keyword>
<dbReference type="NCBIfam" id="TIGR01733">
    <property type="entry name" value="AA-adenyl-dom"/>
    <property type="match status" value="1"/>
</dbReference>
<dbReference type="InterPro" id="IPR020845">
    <property type="entry name" value="AMP-binding_CS"/>
</dbReference>
<keyword evidence="3" id="KW-0597">Phosphoprotein</keyword>
<dbReference type="SUPFAM" id="SSF47336">
    <property type="entry name" value="ACP-like"/>
    <property type="match status" value="1"/>
</dbReference>
<geneLocation type="plasmid" evidence="6 7">
    <name>unnamed3</name>
</geneLocation>
<dbReference type="InterPro" id="IPR001031">
    <property type="entry name" value="Thioesterase"/>
</dbReference>
<dbReference type="PANTHER" id="PTHR45527:SF1">
    <property type="entry name" value="FATTY ACID SYNTHASE"/>
    <property type="match status" value="1"/>
</dbReference>
<dbReference type="InterPro" id="IPR036736">
    <property type="entry name" value="ACP-like_sf"/>
</dbReference>
<gene>
    <name evidence="6" type="ORF">E4191_21355</name>
</gene>
<dbReference type="GO" id="GO:0043041">
    <property type="term" value="P:amino acid activation for nonribosomal peptide biosynthetic process"/>
    <property type="evidence" value="ECO:0007669"/>
    <property type="project" value="TreeGrafter"/>
</dbReference>
<dbReference type="InterPro" id="IPR006162">
    <property type="entry name" value="Ppantetheine_attach_site"/>
</dbReference>
<dbReference type="SUPFAM" id="SSF52777">
    <property type="entry name" value="CoA-dependent acyltransferases"/>
    <property type="match status" value="2"/>
</dbReference>
<feature type="region of interest" description="Disordered" evidence="4">
    <location>
        <begin position="1328"/>
        <end position="1351"/>
    </location>
</feature>
<dbReference type="InterPro" id="IPR045851">
    <property type="entry name" value="AMP-bd_C_sf"/>
</dbReference>
<dbReference type="PROSITE" id="PS00012">
    <property type="entry name" value="PHOSPHOPANTETHEINE"/>
    <property type="match status" value="1"/>
</dbReference>
<evidence type="ECO:0000256" key="2">
    <source>
        <dbReference type="ARBA" id="ARBA00022450"/>
    </source>
</evidence>
<evidence type="ECO:0000256" key="3">
    <source>
        <dbReference type="ARBA" id="ARBA00022553"/>
    </source>
</evidence>
<evidence type="ECO:0000313" key="7">
    <source>
        <dbReference type="Proteomes" id="UP000296374"/>
    </source>
</evidence>
<dbReference type="GO" id="GO:0003824">
    <property type="term" value="F:catalytic activity"/>
    <property type="evidence" value="ECO:0007669"/>
    <property type="project" value="InterPro"/>
</dbReference>
<name>A0A4Y5SUL1_9RHOB</name>
<reference evidence="7" key="1">
    <citation type="submission" date="2019-05" db="EMBL/GenBank/DDBJ databases">
        <title>Tamlana fucoidanivorans sp. nov., isolated from the surface of algae collected from Fujian province in China.</title>
        <authorList>
            <person name="Li J."/>
        </authorList>
    </citation>
    <scope>NUCLEOTIDE SEQUENCE [LARGE SCALE GENOMIC DNA]</scope>
    <source>
        <strain evidence="7">2251</strain>
        <plasmid evidence="7">unnamed3</plasmid>
    </source>
</reference>
<evidence type="ECO:0000256" key="1">
    <source>
        <dbReference type="ARBA" id="ARBA00001957"/>
    </source>
</evidence>
<dbReference type="CDD" id="cd05930">
    <property type="entry name" value="A_NRPS"/>
    <property type="match status" value="1"/>
</dbReference>
<dbReference type="InterPro" id="IPR029058">
    <property type="entry name" value="AB_hydrolase_fold"/>
</dbReference>
<feature type="domain" description="Carrier" evidence="5">
    <location>
        <begin position="989"/>
        <end position="1064"/>
    </location>
</feature>
<dbReference type="InterPro" id="IPR020806">
    <property type="entry name" value="PKS_PP-bd"/>
</dbReference>
<dbReference type="Pfam" id="PF00550">
    <property type="entry name" value="PP-binding"/>
    <property type="match status" value="1"/>
</dbReference>
<comment type="cofactor">
    <cofactor evidence="1">
        <name>pantetheine 4'-phosphate</name>
        <dbReference type="ChEBI" id="CHEBI:47942"/>
    </cofactor>
</comment>
<dbReference type="SMART" id="SM00823">
    <property type="entry name" value="PKS_PP"/>
    <property type="match status" value="1"/>
</dbReference>
<dbReference type="GO" id="GO:0044550">
    <property type="term" value="P:secondary metabolite biosynthetic process"/>
    <property type="evidence" value="ECO:0007669"/>
    <property type="project" value="TreeGrafter"/>
</dbReference>
<feature type="compositionally biased region" description="Basic and acidic residues" evidence="4">
    <location>
        <begin position="1329"/>
        <end position="1339"/>
    </location>
</feature>
<dbReference type="Gene3D" id="1.10.1200.10">
    <property type="entry name" value="ACP-like"/>
    <property type="match status" value="1"/>
</dbReference>
<dbReference type="SUPFAM" id="SSF53474">
    <property type="entry name" value="alpha/beta-Hydrolases"/>
    <property type="match status" value="1"/>
</dbReference>
<sequence length="1351" mass="142519">MTQTRPAPRTPRDDITDLGPATDSQLGFLLPTLSGHAWAHVEQILVDAPSDLLDPRRLEEAWTTLATRHESLRTVLRADGSGEMRLMVLDRPAVDLRHHDLSGGDLGAQGCAMDALLRADREAGADPAQVPSWRVTRIELGGGQARLIWTIHHALIDGTGIEVVLTQLWLLLGGQPVASTPPAPDFSTAVAGRVLDRAAAQAVFAPMLSDDELASPLPARAANGQGRMVQLSHALPGAAAQDLRAAVGAAGATVLNAVQAAWALVLARWTGRSGAAFGLVESGRAGPDMAEVVGCLISTLPMQVRLDDVPDIATLLTRMRETTLRLRPHAGASQTQIRRLAGRSGAESLFDTIVMYQRGTLGARLADRGCGWTNVRLLEEGTALVTVSVHDEARGQARTASTGDAGRGLRLDIEYDPTRLPGDMGARLLDHLARLLEAMGRVDPATPLSDLDMLGPDETARLLALGTPDQGPSDAAPCLATRFEAVAAARGDHPAVIEAATGQATSFTALDRSANALAHQLTRAGIAEGQVVGVALPRGAGQIAAMLAVLKSGAGFLMMDEAQATDYLAGLVRSTGMRVLIAPAGSALAASLPGDGPLHVVPTADLADAAPPRPAPRADRMAYVIHTSGSTGTPKAVVGLTGALAAHAEAVIARYGLQPQDRVLQFAAPSFDVMLEEVWPTLLAGATVVARDDRPTDSIDGLWQLVAQHRVSVLNLPASYWRHLVAELHEAAPAGPARLPDSLRLLVTGSERIAPASYRHWRALAPDIAFFNAYGPTEATITCAAWQGGDLPEGAELPIGRPLDHARLLLRAPDGTLTPKGGEGELWIGGAAVTGGYLGDPDRTTAVFAPDPWTRDGRLYRSGDRAAWSAEGQLMFLGRGDRQVKLRGHRIELGQIETVLAHQPGIVESHVDLDAGPPARLLAWVVAEPGTDLGAVTAGMGSRLPAYMLPRLIAVPDLPVTASGKIDRRALPRPDPARLGAVPDAAGDAPADVLARTIAACMAELLDHAQVSIDDDFYDLGGDSLLALRLSGMVAARSGLRLQTTDLMRNATPRELARLSQGDPARPDSLVVIQADGPHIPVIAVHVLGRNQDLFRPLSAALGPDYPVWGLTVGVPGDLSQIDVRATARVYFDELQQHAPGQPVCLIAVSMASYFAFELARLLTEAGRQVPVLAILDATGPGGRPSVQGFGKLRAHLGQLRRLGWGHVETLLEQVRERRIQARDQAQIDAHPDAAATEVVNMEQVIQANVLAVAAYDPVPIDAPIAVFRADHSFWDAPEARRTGLGWAPVARGGWSLHDLPGTHLSILEPGNVDALAGHLRRMIAAAEKAAEDAGHSESVRGTGPGPGRNG</sequence>
<dbReference type="InterPro" id="IPR009081">
    <property type="entry name" value="PP-bd_ACP"/>
</dbReference>
<dbReference type="Proteomes" id="UP000296374">
    <property type="component" value="Plasmid unnamed3"/>
</dbReference>
<dbReference type="Gene3D" id="3.30.559.10">
    <property type="entry name" value="Chloramphenicol acetyltransferase-like domain"/>
    <property type="match status" value="1"/>
</dbReference>
<dbReference type="InterPro" id="IPR000873">
    <property type="entry name" value="AMP-dep_synth/lig_dom"/>
</dbReference>
<dbReference type="InterPro" id="IPR010071">
    <property type="entry name" value="AA_adenyl_dom"/>
</dbReference>
<dbReference type="RefSeq" id="WP_139616352.1">
    <property type="nucleotide sequence ID" value="NZ_CP040764.1"/>
</dbReference>
<dbReference type="GO" id="GO:0031177">
    <property type="term" value="F:phosphopantetheine binding"/>
    <property type="evidence" value="ECO:0007669"/>
    <property type="project" value="InterPro"/>
</dbReference>
<dbReference type="Gene3D" id="3.30.300.30">
    <property type="match status" value="1"/>
</dbReference>